<keyword evidence="2" id="KW-1185">Reference proteome</keyword>
<organism evidence="1 2">
    <name type="scientific">Segatella baroniae B14</name>
    <dbReference type="NCBI Taxonomy" id="752555"/>
    <lineage>
        <taxon>Bacteria</taxon>
        <taxon>Pseudomonadati</taxon>
        <taxon>Bacteroidota</taxon>
        <taxon>Bacteroidia</taxon>
        <taxon>Bacteroidales</taxon>
        <taxon>Prevotellaceae</taxon>
        <taxon>Segatella</taxon>
    </lineage>
</organism>
<accession>D8DUF9</accession>
<dbReference type="AlphaFoldDB" id="D8DUF9"/>
<sequence length="41" mass="4687">MVVTRIGCVFTGFYANDIASLFKEAKTVENIYLPEDFQDKL</sequence>
<dbReference type="EMBL" id="ADWO01000020">
    <property type="protein sequence ID" value="EFI72934.1"/>
    <property type="molecule type" value="Genomic_DNA"/>
</dbReference>
<reference evidence="1 2" key="1">
    <citation type="journal article" date="2010" name="Microb. Ecol.">
        <title>Comparative genome analysis of Prevotella ruminicola and Prevotella bryantii: insights into their environmental niche.</title>
        <authorList>
            <consortium name="North American Consortium for Rumen Bacteria"/>
            <person name="Purushe J."/>
            <person name="Fouts D.E."/>
            <person name="Morrison M."/>
            <person name="White B.A."/>
            <person name="Mackie R.I."/>
            <person name="Coutinho P.M."/>
            <person name="Henrissat B."/>
            <person name="Nelson K.E."/>
        </authorList>
    </citation>
    <scope>NUCLEOTIDE SEQUENCE [LARGE SCALE GENOMIC DNA]</scope>
    <source>
        <strain evidence="1 2">B14</strain>
    </source>
</reference>
<protein>
    <submittedName>
        <fullName evidence="1">Uncharacterized protein</fullName>
    </submittedName>
</protein>
<name>D8DUF9_9BACT</name>
<comment type="caution">
    <text evidence="1">The sequence shown here is derived from an EMBL/GenBank/DDBJ whole genome shotgun (WGS) entry which is preliminary data.</text>
</comment>
<proteinExistence type="predicted"/>
<evidence type="ECO:0000313" key="2">
    <source>
        <dbReference type="Proteomes" id="UP000004524"/>
    </source>
</evidence>
<evidence type="ECO:0000313" key="1">
    <source>
        <dbReference type="EMBL" id="EFI72934.1"/>
    </source>
</evidence>
<dbReference type="Proteomes" id="UP000004524">
    <property type="component" value="Unassembled WGS sequence"/>
</dbReference>
<dbReference type="RefSeq" id="WP_006281659.1">
    <property type="nucleotide sequence ID" value="NZ_ADWO01000020.1"/>
</dbReference>
<gene>
    <name evidence="1" type="ORF">PBR_0439</name>
</gene>